<dbReference type="PANTHER" id="PTHR11051">
    <property type="entry name" value="GLYCOSYL HYDROLASE-RELATED"/>
    <property type="match status" value="1"/>
</dbReference>
<protein>
    <submittedName>
        <fullName evidence="7">Glycosyl hydrolase family 65 protein</fullName>
    </submittedName>
</protein>
<dbReference type="RefSeq" id="WP_345463212.1">
    <property type="nucleotide sequence ID" value="NZ_BAABKG010000006.1"/>
</dbReference>
<dbReference type="InterPro" id="IPR011013">
    <property type="entry name" value="Gal_mutarotase_sf_dom"/>
</dbReference>
<keyword evidence="2" id="KW-0326">Glycosidase</keyword>
<comment type="similarity">
    <text evidence="1">Belongs to the glycosyl hydrolase 65 family.</text>
</comment>
<evidence type="ECO:0000313" key="8">
    <source>
        <dbReference type="Proteomes" id="UP001500221"/>
    </source>
</evidence>
<evidence type="ECO:0000259" key="6">
    <source>
        <dbReference type="Pfam" id="PF03636"/>
    </source>
</evidence>
<comment type="caution">
    <text evidence="7">The sequence shown here is derived from an EMBL/GenBank/DDBJ whole genome shotgun (WGS) entry which is preliminary data.</text>
</comment>
<evidence type="ECO:0000313" key="7">
    <source>
        <dbReference type="EMBL" id="GAA5155452.1"/>
    </source>
</evidence>
<dbReference type="Gene3D" id="2.60.420.10">
    <property type="entry name" value="Maltose phosphorylase, domain 3"/>
    <property type="match status" value="1"/>
</dbReference>
<feature type="domain" description="Glycoside hydrolase family 65 C-terminal" evidence="5">
    <location>
        <begin position="735"/>
        <end position="794"/>
    </location>
</feature>
<dbReference type="InterPro" id="IPR005195">
    <property type="entry name" value="Glyco_hydro_65_M"/>
</dbReference>
<dbReference type="Proteomes" id="UP001500221">
    <property type="component" value="Unassembled WGS sequence"/>
</dbReference>
<evidence type="ECO:0000259" key="5">
    <source>
        <dbReference type="Pfam" id="PF03633"/>
    </source>
</evidence>
<evidence type="ECO:0000259" key="4">
    <source>
        <dbReference type="Pfam" id="PF03632"/>
    </source>
</evidence>
<organism evidence="7 8">
    <name type="scientific">Nocardioides marinquilinus</name>
    <dbReference type="NCBI Taxonomy" id="1210400"/>
    <lineage>
        <taxon>Bacteria</taxon>
        <taxon>Bacillati</taxon>
        <taxon>Actinomycetota</taxon>
        <taxon>Actinomycetes</taxon>
        <taxon>Propionibacteriales</taxon>
        <taxon>Nocardioidaceae</taxon>
        <taxon>Nocardioides</taxon>
    </lineage>
</organism>
<dbReference type="SUPFAM" id="SSF48208">
    <property type="entry name" value="Six-hairpin glycosidases"/>
    <property type="match status" value="1"/>
</dbReference>
<dbReference type="PANTHER" id="PTHR11051:SF13">
    <property type="entry name" value="GLYCOSYL TRANSFERASE"/>
    <property type="match status" value="1"/>
</dbReference>
<evidence type="ECO:0000256" key="3">
    <source>
        <dbReference type="SAM" id="MobiDB-lite"/>
    </source>
</evidence>
<feature type="domain" description="Glycoside hydrolase family 65 N-terminal" evidence="6">
    <location>
        <begin position="35"/>
        <end position="303"/>
    </location>
</feature>
<name>A0ABP9Q197_9ACTN</name>
<dbReference type="InterPro" id="IPR005194">
    <property type="entry name" value="Glyco_hydro_65_C"/>
</dbReference>
<gene>
    <name evidence="7" type="ORF">GCM10023340_40750</name>
</gene>
<keyword evidence="8" id="KW-1185">Reference proteome</keyword>
<sequence length="837" mass="93477">MSRRHGRHGASHHAPPAVDPLDRARFPVDEWRLVETRFEADDLGTTESIFSVGNGYLGFRGNHQESRDFQANGTFVNGFHETWPIQHAEEAFGFAKVGQTIVNAPDTKVIRLYVDDEPLELSTADLVDYERVLDLRDGVLTRRVVWRTPSGKRVRVDATRMVSFTQRHLAVMTFEVTLLDDAAPVIVSSQMINRQDADVGASVELARATEKLDPRKASTFSHRVLIPENDHGVLPDGRLALRYKCAQSGMTIALAVDHDLQTENTFSHHVERGDDMIKAIYKVDARPGQPIRLTKTVSYHTARVVPSRELLDRCARTLDRVAEEGLDKQATDQRAWLDAFWARSDVEIPGQPALQQAVRWNLFQLAQASARADGHGIPAKGVTGSGYGGHYFWDTEIYVMPFLTYTSPNTARNALRFRSSLLDSARHRARQLAQRGALFAWRTINGEEASAYYAAGTAQYHINADISYALSQYVRATGDYEFLDRQAIDILIETARMWADLGFWRDEDGGAFHIHGVTGPDEYTTVVNDNLFTNVMARYNLRRAAASVRFIERNRPENHAAMVTRVGLAEGEVEEWERCAKAMTVPFEDHLGIHPQDLHFLEREMWDLGRTPVENRPLLLHYHPLVIYRFQVLKQADVVLALFLLGDDFTLEQKKADFDYYDPITTGDSTLSAVVQAIIAAEVGYHDLALRYFHAALFVDLNDRHGNTSDGVHVASTGGVWSALACGFGGFRDVDGARWRIDPRLPDGWESLTYRITLRGTRVRVTVRQAELELTVEDGDGELTFDVRGENVTVGPGSPATVPLEGHGPRLDGEPASPVGTRRADGTAITATVPSGE</sequence>
<dbReference type="InterPro" id="IPR037018">
    <property type="entry name" value="GH65_N"/>
</dbReference>
<proteinExistence type="inferred from homology"/>
<dbReference type="InterPro" id="IPR017045">
    <property type="entry name" value="Malt_Pase/Glycosyl_Hdrlase"/>
</dbReference>
<dbReference type="Pfam" id="PF03633">
    <property type="entry name" value="Glyco_hydro_65C"/>
    <property type="match status" value="1"/>
</dbReference>
<dbReference type="Pfam" id="PF03636">
    <property type="entry name" value="Glyco_hydro_65N"/>
    <property type="match status" value="1"/>
</dbReference>
<evidence type="ECO:0000256" key="2">
    <source>
        <dbReference type="ARBA" id="ARBA00023295"/>
    </source>
</evidence>
<feature type="domain" description="Glycoside hydrolase family 65 central catalytic" evidence="4">
    <location>
        <begin position="359"/>
        <end position="721"/>
    </location>
</feature>
<accession>A0ABP9Q197</accession>
<feature type="region of interest" description="Disordered" evidence="3">
    <location>
        <begin position="1"/>
        <end position="21"/>
    </location>
</feature>
<feature type="compositionally biased region" description="Basic residues" evidence="3">
    <location>
        <begin position="1"/>
        <end position="11"/>
    </location>
</feature>
<feature type="region of interest" description="Disordered" evidence="3">
    <location>
        <begin position="792"/>
        <end position="837"/>
    </location>
</feature>
<dbReference type="InterPro" id="IPR005196">
    <property type="entry name" value="Glyco_hydro_65_N"/>
</dbReference>
<dbReference type="Pfam" id="PF03632">
    <property type="entry name" value="Glyco_hydro_65m"/>
    <property type="match status" value="1"/>
</dbReference>
<dbReference type="SUPFAM" id="SSF74650">
    <property type="entry name" value="Galactose mutarotase-like"/>
    <property type="match status" value="1"/>
</dbReference>
<dbReference type="Gene3D" id="2.70.98.40">
    <property type="entry name" value="Glycoside hydrolase, family 65, N-terminal domain"/>
    <property type="match status" value="1"/>
</dbReference>
<reference evidence="8" key="1">
    <citation type="journal article" date="2019" name="Int. J. Syst. Evol. Microbiol.">
        <title>The Global Catalogue of Microorganisms (GCM) 10K type strain sequencing project: providing services to taxonomists for standard genome sequencing and annotation.</title>
        <authorList>
            <consortium name="The Broad Institute Genomics Platform"/>
            <consortium name="The Broad Institute Genome Sequencing Center for Infectious Disease"/>
            <person name="Wu L."/>
            <person name="Ma J."/>
        </authorList>
    </citation>
    <scope>NUCLEOTIDE SEQUENCE [LARGE SCALE GENOMIC DNA]</scope>
    <source>
        <strain evidence="8">JCM 18459</strain>
    </source>
</reference>
<keyword evidence="7" id="KW-0378">Hydrolase</keyword>
<evidence type="ECO:0000256" key="1">
    <source>
        <dbReference type="ARBA" id="ARBA00006768"/>
    </source>
</evidence>
<dbReference type="Gene3D" id="1.50.10.10">
    <property type="match status" value="1"/>
</dbReference>
<dbReference type="PIRSF" id="PIRSF036289">
    <property type="entry name" value="Glycosyl_hydrolase_malt_phosph"/>
    <property type="match status" value="1"/>
</dbReference>
<dbReference type="InterPro" id="IPR008928">
    <property type="entry name" value="6-hairpin_glycosidase_sf"/>
</dbReference>
<dbReference type="InterPro" id="IPR012341">
    <property type="entry name" value="6hp_glycosidase-like_sf"/>
</dbReference>
<dbReference type="EMBL" id="BAABKG010000006">
    <property type="protein sequence ID" value="GAA5155452.1"/>
    <property type="molecule type" value="Genomic_DNA"/>
</dbReference>
<dbReference type="GO" id="GO:0016787">
    <property type="term" value="F:hydrolase activity"/>
    <property type="evidence" value="ECO:0007669"/>
    <property type="project" value="UniProtKB-KW"/>
</dbReference>